<comment type="caution">
    <text evidence="1">The sequence shown here is derived from an EMBL/GenBank/DDBJ whole genome shotgun (WGS) entry which is preliminary data.</text>
</comment>
<protein>
    <recommendedName>
        <fullName evidence="3">Metal-dependent phosphohydrolase</fullName>
    </recommendedName>
</protein>
<dbReference type="InterPro" id="IPR009218">
    <property type="entry name" value="HD_phosphohydro"/>
</dbReference>
<sequence>MTAGDALLEAALAHHRQPHRAYHDARHVQELLELAQVHAPNLTEAERLAILFHDAVYVPGAPKGENEGLSALLMRATVFALAHAGIAPAPADAVIADADTIIRATTHAEPPPALAARMCDLDLWRLAAPWDDFVRHGEDIRYEFRYLHPSDDAFWAARHAFYRSMLQKQALFATDYFRDRFEARARANLSRAIAT</sequence>
<dbReference type="AlphaFoldDB" id="A0A5C8PAV2"/>
<dbReference type="PANTHER" id="PTHR21174:SF0">
    <property type="entry name" value="HD PHOSPHOHYDROLASE FAMILY PROTEIN-RELATED"/>
    <property type="match status" value="1"/>
</dbReference>
<evidence type="ECO:0000313" key="1">
    <source>
        <dbReference type="EMBL" id="TXL70681.1"/>
    </source>
</evidence>
<name>A0A5C8PAV2_9HYPH</name>
<dbReference type="EMBL" id="VDUZ01000055">
    <property type="protein sequence ID" value="TXL70681.1"/>
    <property type="molecule type" value="Genomic_DNA"/>
</dbReference>
<gene>
    <name evidence="1" type="ORF">FHP25_33475</name>
</gene>
<organism evidence="1 2">
    <name type="scientific">Vineibacter terrae</name>
    <dbReference type="NCBI Taxonomy" id="2586908"/>
    <lineage>
        <taxon>Bacteria</taxon>
        <taxon>Pseudomonadati</taxon>
        <taxon>Pseudomonadota</taxon>
        <taxon>Alphaproteobacteria</taxon>
        <taxon>Hyphomicrobiales</taxon>
        <taxon>Vineibacter</taxon>
    </lineage>
</organism>
<dbReference type="OrthoDB" id="9808993at2"/>
<dbReference type="SUPFAM" id="SSF109604">
    <property type="entry name" value="HD-domain/PDEase-like"/>
    <property type="match status" value="1"/>
</dbReference>
<dbReference type="PANTHER" id="PTHR21174">
    <property type="match status" value="1"/>
</dbReference>
<accession>A0A5C8PAV2</accession>
<keyword evidence="2" id="KW-1185">Reference proteome</keyword>
<dbReference type="PIRSF" id="PIRSF035170">
    <property type="entry name" value="HD_phosphohydro"/>
    <property type="match status" value="1"/>
</dbReference>
<reference evidence="1 2" key="1">
    <citation type="submission" date="2019-06" db="EMBL/GenBank/DDBJ databases">
        <title>New taxonomy in bacterial strain CC-CFT640, isolated from vineyard.</title>
        <authorList>
            <person name="Lin S.-Y."/>
            <person name="Tsai C.-F."/>
            <person name="Young C.-C."/>
        </authorList>
    </citation>
    <scope>NUCLEOTIDE SEQUENCE [LARGE SCALE GENOMIC DNA]</scope>
    <source>
        <strain evidence="1 2">CC-CFT640</strain>
    </source>
</reference>
<evidence type="ECO:0008006" key="3">
    <source>
        <dbReference type="Google" id="ProtNLM"/>
    </source>
</evidence>
<dbReference type="Proteomes" id="UP000321638">
    <property type="component" value="Unassembled WGS sequence"/>
</dbReference>
<evidence type="ECO:0000313" key="2">
    <source>
        <dbReference type="Proteomes" id="UP000321638"/>
    </source>
</evidence>
<proteinExistence type="predicted"/>
<dbReference type="RefSeq" id="WP_147851359.1">
    <property type="nucleotide sequence ID" value="NZ_VDUZ01000055.1"/>
</dbReference>